<protein>
    <submittedName>
        <fullName evidence="4">Lantibiotic dehydratase</fullName>
    </submittedName>
</protein>
<dbReference type="Proteomes" id="UP001231701">
    <property type="component" value="Chromosome"/>
</dbReference>
<dbReference type="EMBL" id="CP121271">
    <property type="protein sequence ID" value="WMC90368.1"/>
    <property type="molecule type" value="Genomic_DNA"/>
</dbReference>
<dbReference type="InterPro" id="IPR023809">
    <property type="entry name" value="Thiopep_bacteriocin_synth_dom"/>
</dbReference>
<organism evidence="4 5">
    <name type="scientific">Streptomyces rochei</name>
    <name type="common">Streptomyces parvullus</name>
    <dbReference type="NCBI Taxonomy" id="1928"/>
    <lineage>
        <taxon>Bacteria</taxon>
        <taxon>Bacillati</taxon>
        <taxon>Actinomycetota</taxon>
        <taxon>Actinomycetes</taxon>
        <taxon>Kitasatosporales</taxon>
        <taxon>Streptomycetaceae</taxon>
        <taxon>Streptomyces</taxon>
        <taxon>Streptomyces rochei group</taxon>
    </lineage>
</organism>
<gene>
    <name evidence="4" type="ORF">P7W03_34205</name>
</gene>
<dbReference type="NCBIfam" id="TIGR03891">
    <property type="entry name" value="thiopep_ocin"/>
    <property type="match status" value="1"/>
</dbReference>
<accession>A0AAX3ZUG2</accession>
<feature type="domain" description="Thiopeptide-type bacteriocin biosynthesis" evidence="3">
    <location>
        <begin position="788"/>
        <end position="1041"/>
    </location>
</feature>
<evidence type="ECO:0000259" key="3">
    <source>
        <dbReference type="Pfam" id="PF14028"/>
    </source>
</evidence>
<proteinExistence type="predicted"/>
<sequence>MAPESEAHQASPAFEVREPVLVRMASRPRGAVLPTVDAAQPVTGARRLAADPLLGQAVRVASGSLAHSLAGLTSDEGATALGRKRTLSAARTLTRYARRAAARPTPFGLFAGVGTARFGSAAKAEPGTGEVAVRLDGAWLCRRVLAWLAEPSVRRRVDVVLNDLCFLRDGRLYLRSGGQEQSVRDNALVGAVRERARTLVPYADLLGFLTERFPALDAERVDRQLAGLLQHGFLLTSITPHRIDTALLDGIEAALDGALPDDAQALRDIRAACARHQQDPPGQGGDSWRRLLDEVRRLDVPGKDGDAHARPPLHVDLHIPGEFVVPDSVGREVCRYAAAIWAITPEWTTLAYMRDYRERFIERYGTACAVPLGELVDPHRGLGLPPEYGAQPAYARSGPGDEADGPRRAMIGELLQEAVLSGGDLVLTDDVVRRLAEVAGHDPGAAPPRGLELCFQVLSESTAALDRGDFRLLGSPHTGAWTAGATAGRFAAAAGLTGELSRLAADTADTADSGAAPGEAVITAQVELMPREPRGLNIVQVPRLLPYRIPVGVPDDRDDPRCLDWRSLLVAAGSDGLRLLHPVSGRQVRPVLPHMLALDTQAPPVARFLMDLATARPRVWAGWDWAGHDTLPYLPRVRCGRVVAMPRRWLPGRRLRDAARAKGAEVWEQGLDAWRRRLAVPDRLQIARHDQMYPVDLRDRWDRDLLRAELTAAHPQFVLYEDLTADGAGLGWNGGHSTEIVVPLAGTRRPAGRTTPERTTARSAAEPAPAAPPVRPAPTRFHLPGEDWLFAKWYAEPSAHEALLADHLPAVLAEVEDEIDRWFFLRYQDPDPHLRLRFHGDPGVLHGRVLPALSRASRALVESGALRTMTLDAYRPESDRYGGEALQEAAERFFRTDSLSALVQLRALRGVARQLPAAVLAGLGHAVLLESLGDWDWCGWVDRMFTKTAEHEVYQRHRAVADRLIRLGQAVSSAAEALGAPSLGTLWSESPEPRAYGRLILSAPQADRDEALLSLLHMRHNRLFGIDRVAEAQGYAVLRGAVRTHVGRRRHESGSGSGR</sequence>
<name>A0AAX3ZUG2_STRRO</name>
<evidence type="ECO:0000313" key="5">
    <source>
        <dbReference type="Proteomes" id="UP001231701"/>
    </source>
</evidence>
<feature type="region of interest" description="Disordered" evidence="1">
    <location>
        <begin position="748"/>
        <end position="777"/>
    </location>
</feature>
<dbReference type="AlphaFoldDB" id="A0AAX3ZUG2"/>
<dbReference type="Pfam" id="PF14028">
    <property type="entry name" value="Lant_dehydr_C"/>
    <property type="match status" value="1"/>
</dbReference>
<evidence type="ECO:0000259" key="2">
    <source>
        <dbReference type="Pfam" id="PF04738"/>
    </source>
</evidence>
<dbReference type="RefSeq" id="WP_306693479.1">
    <property type="nucleotide sequence ID" value="NZ_CP121271.1"/>
</dbReference>
<dbReference type="GeneID" id="90947199"/>
<evidence type="ECO:0000256" key="1">
    <source>
        <dbReference type="SAM" id="MobiDB-lite"/>
    </source>
</evidence>
<reference evidence="4" key="1">
    <citation type="submission" date="2023-03" db="EMBL/GenBank/DDBJ databases">
        <title>Borrelidin-producing and root-colonizing Streptomyces rochei is a potent biopesticide for soil-borne oomycete-caused plant diseases.</title>
        <authorList>
            <person name="Zhou D."/>
            <person name="Wang X."/>
            <person name="Navarro-Munoz J.C."/>
            <person name="Li W."/>
            <person name="Li J."/>
            <person name="Jiu M."/>
            <person name="Deng S."/>
            <person name="Ye Y."/>
            <person name="Daly P."/>
            <person name="Wei L."/>
        </authorList>
    </citation>
    <scope>NUCLEOTIDE SEQUENCE</scope>
    <source>
        <strain evidence="4">JK1</strain>
    </source>
</reference>
<feature type="domain" description="Lantibiotic dehydratase N-terminal" evidence="2">
    <location>
        <begin position="50"/>
        <end position="706"/>
    </location>
</feature>
<dbReference type="InterPro" id="IPR006827">
    <property type="entry name" value="Lant_deHydtase_N"/>
</dbReference>
<dbReference type="Pfam" id="PF04738">
    <property type="entry name" value="Lant_dehydr_N"/>
    <property type="match status" value="1"/>
</dbReference>
<evidence type="ECO:0000313" key="4">
    <source>
        <dbReference type="EMBL" id="WMC90368.1"/>
    </source>
</evidence>